<keyword evidence="3" id="KW-1185">Reference proteome</keyword>
<feature type="compositionally biased region" description="Basic residues" evidence="1">
    <location>
        <begin position="88"/>
        <end position="99"/>
    </location>
</feature>
<feature type="region of interest" description="Disordered" evidence="1">
    <location>
        <begin position="1"/>
        <end position="26"/>
    </location>
</feature>
<reference evidence="2 3" key="1">
    <citation type="journal article" date="2019" name="Nat. Plants">
        <title>Stout camphor tree genome fills gaps in understanding of flowering plant genome evolution.</title>
        <authorList>
            <person name="Chaw S.M."/>
            <person name="Liu Y.C."/>
            <person name="Wu Y.W."/>
            <person name="Wang H.Y."/>
            <person name="Lin C.I."/>
            <person name="Wu C.S."/>
            <person name="Ke H.M."/>
            <person name="Chang L.Y."/>
            <person name="Hsu C.Y."/>
            <person name="Yang H.T."/>
            <person name="Sudianto E."/>
            <person name="Hsu M.H."/>
            <person name="Wu K.P."/>
            <person name="Wang L.N."/>
            <person name="Leebens-Mack J.H."/>
            <person name="Tsai I.J."/>
        </authorList>
    </citation>
    <scope>NUCLEOTIDE SEQUENCE [LARGE SCALE GENOMIC DNA]</scope>
    <source>
        <strain evidence="3">cv. Chaw 1501</strain>
        <tissue evidence="2">Young leaves</tissue>
    </source>
</reference>
<evidence type="ECO:0000313" key="3">
    <source>
        <dbReference type="Proteomes" id="UP000283530"/>
    </source>
</evidence>
<dbReference type="AlphaFoldDB" id="A0A443Q1T8"/>
<dbReference type="PANTHER" id="PTHR34278">
    <property type="entry name" value="PROTEIN THI031, PUTATIVE-RELATED"/>
    <property type="match status" value="1"/>
</dbReference>
<dbReference type="PANTHER" id="PTHR34278:SF1">
    <property type="entry name" value="PROTEIN THI031, PUTATIVE-RELATED"/>
    <property type="match status" value="1"/>
</dbReference>
<accession>A0A443Q1T8</accession>
<evidence type="ECO:0000256" key="1">
    <source>
        <dbReference type="SAM" id="MobiDB-lite"/>
    </source>
</evidence>
<dbReference type="OrthoDB" id="663108at2759"/>
<protein>
    <submittedName>
        <fullName evidence="2">B3 DNA binding domain-containing protein</fullName>
    </submittedName>
</protein>
<feature type="region of interest" description="Disordered" evidence="1">
    <location>
        <begin position="49"/>
        <end position="99"/>
    </location>
</feature>
<proteinExistence type="predicted"/>
<sequence length="99" mass="11330">MEYKGIHSHVSSSQELLKRSEKKRIRASKTLEQMKREVRQHGMVRTCLVLPPPWNSRPKSKVVNNLTSSPTAGQYTKVPTKPTNHSKFTGKCRTPRCVE</sequence>
<evidence type="ECO:0000313" key="2">
    <source>
        <dbReference type="EMBL" id="RWR96948.1"/>
    </source>
</evidence>
<dbReference type="EMBL" id="QPKB01000012">
    <property type="protein sequence ID" value="RWR96948.1"/>
    <property type="molecule type" value="Genomic_DNA"/>
</dbReference>
<gene>
    <name evidence="2" type="ORF">CKAN_02635300</name>
</gene>
<comment type="caution">
    <text evidence="2">The sequence shown here is derived from an EMBL/GenBank/DDBJ whole genome shotgun (WGS) entry which is preliminary data.</text>
</comment>
<organism evidence="2 3">
    <name type="scientific">Cinnamomum micranthum f. kanehirae</name>
    <dbReference type="NCBI Taxonomy" id="337451"/>
    <lineage>
        <taxon>Eukaryota</taxon>
        <taxon>Viridiplantae</taxon>
        <taxon>Streptophyta</taxon>
        <taxon>Embryophyta</taxon>
        <taxon>Tracheophyta</taxon>
        <taxon>Spermatophyta</taxon>
        <taxon>Magnoliopsida</taxon>
        <taxon>Magnoliidae</taxon>
        <taxon>Laurales</taxon>
        <taxon>Lauraceae</taxon>
        <taxon>Cinnamomum</taxon>
    </lineage>
</organism>
<dbReference type="Proteomes" id="UP000283530">
    <property type="component" value="Unassembled WGS sequence"/>
</dbReference>
<name>A0A443Q1T8_9MAGN</name>
<feature type="compositionally biased region" description="Polar residues" evidence="1">
    <location>
        <begin position="62"/>
        <end position="74"/>
    </location>
</feature>